<keyword evidence="1" id="KW-0812">Transmembrane</keyword>
<proteinExistence type="predicted"/>
<sequence>MHPALRILGVILFIPLVARGGILAGVVAALGVTVLLSGLGREAWRRCYELNRRLRWLFLSIVLLYGWFTPGRELLPAAGVLSPSLEGLIEGLARAAVLVIVVGAVVWLLSRSSREELVAGLLWLTAPLARVGFPSERFAVRLALTLDTVPRLQPMVSEARAATGGAAQASWPGRASALLQRVIERAREAPLSPLEIHIPGRPPWRQWLLLCAWLLPLLILAVWRPI</sequence>
<feature type="transmembrane region" description="Helical" evidence="1">
    <location>
        <begin position="117"/>
        <end position="133"/>
    </location>
</feature>
<dbReference type="STRING" id="108003.B1C78_15270"/>
<dbReference type="Proteomes" id="UP000189462">
    <property type="component" value="Unassembled WGS sequence"/>
</dbReference>
<accession>A0A1V3NBE4</accession>
<feature type="transmembrane region" description="Helical" evidence="1">
    <location>
        <begin position="12"/>
        <end position="36"/>
    </location>
</feature>
<feature type="transmembrane region" description="Helical" evidence="1">
    <location>
        <begin position="56"/>
        <end position="72"/>
    </location>
</feature>
<keyword evidence="1" id="KW-1133">Transmembrane helix</keyword>
<keyword evidence="1" id="KW-0472">Membrane</keyword>
<comment type="caution">
    <text evidence="2">The sequence shown here is derived from an EMBL/GenBank/DDBJ whole genome shotgun (WGS) entry which is preliminary data.</text>
</comment>
<evidence type="ECO:0000256" key="1">
    <source>
        <dbReference type="SAM" id="Phobius"/>
    </source>
</evidence>
<feature type="transmembrane region" description="Helical" evidence="1">
    <location>
        <begin position="92"/>
        <end position="110"/>
    </location>
</feature>
<keyword evidence="3" id="KW-1185">Reference proteome</keyword>
<dbReference type="EMBL" id="MVBK01000104">
    <property type="protein sequence ID" value="OOG22334.1"/>
    <property type="molecule type" value="Genomic_DNA"/>
</dbReference>
<feature type="transmembrane region" description="Helical" evidence="1">
    <location>
        <begin position="204"/>
        <end position="223"/>
    </location>
</feature>
<dbReference type="OrthoDB" id="5784756at2"/>
<protein>
    <recommendedName>
        <fullName evidence="4">Cobalt transporter</fullName>
    </recommendedName>
</protein>
<organism evidence="2 3">
    <name type="scientific">Thioalkalivibrio denitrificans</name>
    <dbReference type="NCBI Taxonomy" id="108003"/>
    <lineage>
        <taxon>Bacteria</taxon>
        <taxon>Pseudomonadati</taxon>
        <taxon>Pseudomonadota</taxon>
        <taxon>Gammaproteobacteria</taxon>
        <taxon>Chromatiales</taxon>
        <taxon>Ectothiorhodospiraceae</taxon>
        <taxon>Thioalkalivibrio</taxon>
    </lineage>
</organism>
<evidence type="ECO:0008006" key="4">
    <source>
        <dbReference type="Google" id="ProtNLM"/>
    </source>
</evidence>
<name>A0A1V3NBE4_9GAMM</name>
<gene>
    <name evidence="2" type="ORF">B1C78_15270</name>
</gene>
<reference evidence="2 3" key="1">
    <citation type="submission" date="2017-02" db="EMBL/GenBank/DDBJ databases">
        <title>Genomic diversity within the haloalkaliphilic genus Thioalkalivibrio.</title>
        <authorList>
            <person name="Ahn A.-C."/>
            <person name="Meier-Kolthoff J."/>
            <person name="Overmars L."/>
            <person name="Richter M."/>
            <person name="Woyke T."/>
            <person name="Sorokin D.Y."/>
            <person name="Muyzer G."/>
        </authorList>
    </citation>
    <scope>NUCLEOTIDE SEQUENCE [LARGE SCALE GENOMIC DNA]</scope>
    <source>
        <strain evidence="2 3">ALJD</strain>
    </source>
</reference>
<dbReference type="RefSeq" id="WP_077280018.1">
    <property type="nucleotide sequence ID" value="NZ_MVBK01000104.1"/>
</dbReference>
<dbReference type="AlphaFoldDB" id="A0A1V3NBE4"/>
<evidence type="ECO:0000313" key="3">
    <source>
        <dbReference type="Proteomes" id="UP000189462"/>
    </source>
</evidence>
<evidence type="ECO:0000313" key="2">
    <source>
        <dbReference type="EMBL" id="OOG22334.1"/>
    </source>
</evidence>